<feature type="region of interest" description="Disordered" evidence="1">
    <location>
        <begin position="20"/>
        <end position="116"/>
    </location>
</feature>
<gene>
    <name evidence="2" type="ORF">E2I00_006828</name>
</gene>
<dbReference type="AlphaFoldDB" id="A0A643BW69"/>
<protein>
    <submittedName>
        <fullName evidence="2">Uncharacterized protein</fullName>
    </submittedName>
</protein>
<proteinExistence type="predicted"/>
<evidence type="ECO:0000256" key="1">
    <source>
        <dbReference type="SAM" id="MobiDB-lite"/>
    </source>
</evidence>
<dbReference type="OrthoDB" id="9700802at2759"/>
<feature type="non-terminal residue" evidence="2">
    <location>
        <position position="1"/>
    </location>
</feature>
<reference evidence="2 3" key="1">
    <citation type="journal article" date="2019" name="PLoS ONE">
        <title>Genomic analyses reveal an absence of contemporary introgressive admixture between fin whales and blue whales, despite known hybrids.</title>
        <authorList>
            <person name="Westbury M.V."/>
            <person name="Petersen B."/>
            <person name="Lorenzen E.D."/>
        </authorList>
    </citation>
    <scope>NUCLEOTIDE SEQUENCE [LARGE SCALE GENOMIC DNA]</scope>
    <source>
        <strain evidence="2">FinWhale-01</strain>
    </source>
</reference>
<sequence>PLKFQGEWFVLGLAGSTHKPADSPLLGDFVDPPPPPEQRRTRHRCPRLGREGEMGFPPLGLCGQGAHVRPPVGVRTLREQRPQSEHVDTALPAARSSEPLLSTPFETPMELPAGDE</sequence>
<dbReference type="Proteomes" id="UP000437017">
    <property type="component" value="Unassembled WGS sequence"/>
</dbReference>
<feature type="compositionally biased region" description="Basic and acidic residues" evidence="1">
    <location>
        <begin position="76"/>
        <end position="88"/>
    </location>
</feature>
<evidence type="ECO:0000313" key="3">
    <source>
        <dbReference type="Proteomes" id="UP000437017"/>
    </source>
</evidence>
<keyword evidence="3" id="KW-1185">Reference proteome</keyword>
<comment type="caution">
    <text evidence="2">The sequence shown here is derived from an EMBL/GenBank/DDBJ whole genome shotgun (WGS) entry which is preliminary data.</text>
</comment>
<evidence type="ECO:0000313" key="2">
    <source>
        <dbReference type="EMBL" id="KAB0392261.1"/>
    </source>
</evidence>
<name>A0A643BW69_BALPH</name>
<organism evidence="2 3">
    <name type="scientific">Balaenoptera physalus</name>
    <name type="common">Fin whale</name>
    <name type="synonym">Balaena physalus</name>
    <dbReference type="NCBI Taxonomy" id="9770"/>
    <lineage>
        <taxon>Eukaryota</taxon>
        <taxon>Metazoa</taxon>
        <taxon>Chordata</taxon>
        <taxon>Craniata</taxon>
        <taxon>Vertebrata</taxon>
        <taxon>Euteleostomi</taxon>
        <taxon>Mammalia</taxon>
        <taxon>Eutheria</taxon>
        <taxon>Laurasiatheria</taxon>
        <taxon>Artiodactyla</taxon>
        <taxon>Whippomorpha</taxon>
        <taxon>Cetacea</taxon>
        <taxon>Mysticeti</taxon>
        <taxon>Balaenopteridae</taxon>
        <taxon>Balaenoptera</taxon>
    </lineage>
</organism>
<accession>A0A643BW69</accession>
<dbReference type="EMBL" id="SGJD01003950">
    <property type="protein sequence ID" value="KAB0392261.1"/>
    <property type="molecule type" value="Genomic_DNA"/>
</dbReference>